<evidence type="ECO:0000256" key="4">
    <source>
        <dbReference type="ARBA" id="ARBA00038652"/>
    </source>
</evidence>
<dbReference type="Pfam" id="PF01420">
    <property type="entry name" value="Methylase_S"/>
    <property type="match status" value="1"/>
</dbReference>
<feature type="domain" description="Type I restriction modification DNA specificity" evidence="6">
    <location>
        <begin position="23"/>
        <end position="194"/>
    </location>
</feature>
<accession>A0A1S9N3V8</accession>
<feature type="region of interest" description="Disordered" evidence="5">
    <location>
        <begin position="441"/>
        <end position="461"/>
    </location>
</feature>
<dbReference type="AlphaFoldDB" id="A0A1S9N3V8"/>
<keyword evidence="2" id="KW-0680">Restriction system</keyword>
<evidence type="ECO:0000313" key="8">
    <source>
        <dbReference type="Proteomes" id="UP000190959"/>
    </source>
</evidence>
<evidence type="ECO:0000256" key="1">
    <source>
        <dbReference type="ARBA" id="ARBA00010923"/>
    </source>
</evidence>
<dbReference type="GO" id="GO:0009307">
    <property type="term" value="P:DNA restriction-modification system"/>
    <property type="evidence" value="ECO:0007669"/>
    <property type="project" value="UniProtKB-KW"/>
</dbReference>
<dbReference type="GO" id="GO:0003677">
    <property type="term" value="F:DNA binding"/>
    <property type="evidence" value="ECO:0007669"/>
    <property type="project" value="UniProtKB-KW"/>
</dbReference>
<dbReference type="Gene3D" id="3.90.220.20">
    <property type="entry name" value="DNA methylase specificity domains"/>
    <property type="match status" value="2"/>
</dbReference>
<protein>
    <recommendedName>
        <fullName evidence="6">Type I restriction modification DNA specificity domain-containing protein</fullName>
    </recommendedName>
</protein>
<dbReference type="RefSeq" id="WP_078116516.1">
    <property type="nucleotide sequence ID" value="NZ_MWMH01000006.1"/>
</dbReference>
<dbReference type="InterPro" id="IPR044946">
    <property type="entry name" value="Restrct_endonuc_typeI_TRD_sf"/>
</dbReference>
<comment type="subunit">
    <text evidence="4">The methyltransferase is composed of M and S polypeptides.</text>
</comment>
<dbReference type="InterPro" id="IPR051212">
    <property type="entry name" value="Type-I_RE_S_subunit"/>
</dbReference>
<sequence length="461" mass="54167">MNNELKPYDEYIYIGLTWCDRIPSNWNIKRAKSMFSIIDIRSETGNEELLSVSANHGVIKRKNANVTMFKAESYKGYKLCWKEDLVVNSLWAWQQGLGFSKHHGIISTAYSVYRLNNRYLFNYKYYNYLIRSSDYLWELRVRSKGIWRSRYQLTDQSFMDIPIIVPPKNEQDKIVDYLDFQLAKINKFIKAKKKLIAALKEQKQVVINEAVTKGINQSVKMKSSGIEWLGDIPEHWEIKRAKNYLTQTDKKSNDGTEQLLTVSHITGVTPRSEKNVTMFMAESTEGYKICEKDMIAVNTMWAWMGALGVSNYYGIISPSYHTYRMKYDDIYESEYLDKLLRTSGYIYEYYIRSTGIRSSRLRLYPDKFLEIFFVRPPLEEQRKISQYINQKLEAIDGSIYKIEKEIELITEYRTSLISDVVTGKVDVHNIKIDEVIDEDTENDEIEDAELETEEISENEEE</sequence>
<reference evidence="7 8" key="1">
    <citation type="submission" date="2017-02" db="EMBL/GenBank/DDBJ databases">
        <title>Genome sequence of Clostridium beijerinckii Br21.</title>
        <authorList>
            <person name="Fonseca B.C."/>
            <person name="Guazzaroni M.E."/>
            <person name="Riano-Pachon D.M."/>
            <person name="Reginatto V."/>
        </authorList>
    </citation>
    <scope>NUCLEOTIDE SEQUENCE [LARGE SCALE GENOMIC DNA]</scope>
    <source>
        <strain evidence="7 8">Br21</strain>
    </source>
</reference>
<dbReference type="PANTHER" id="PTHR43140:SF1">
    <property type="entry name" value="TYPE I RESTRICTION ENZYME ECOKI SPECIFICITY SUBUNIT"/>
    <property type="match status" value="1"/>
</dbReference>
<organism evidence="7 8">
    <name type="scientific">Clostridium beijerinckii</name>
    <name type="common">Clostridium MP</name>
    <dbReference type="NCBI Taxonomy" id="1520"/>
    <lineage>
        <taxon>Bacteria</taxon>
        <taxon>Bacillati</taxon>
        <taxon>Bacillota</taxon>
        <taxon>Clostridia</taxon>
        <taxon>Eubacteriales</taxon>
        <taxon>Clostridiaceae</taxon>
        <taxon>Clostridium</taxon>
    </lineage>
</organism>
<evidence type="ECO:0000259" key="6">
    <source>
        <dbReference type="Pfam" id="PF01420"/>
    </source>
</evidence>
<evidence type="ECO:0000256" key="2">
    <source>
        <dbReference type="ARBA" id="ARBA00022747"/>
    </source>
</evidence>
<dbReference type="PANTHER" id="PTHR43140">
    <property type="entry name" value="TYPE-1 RESTRICTION ENZYME ECOKI SPECIFICITY PROTEIN"/>
    <property type="match status" value="1"/>
</dbReference>
<evidence type="ECO:0000256" key="3">
    <source>
        <dbReference type="ARBA" id="ARBA00023125"/>
    </source>
</evidence>
<comment type="caution">
    <text evidence="7">The sequence shown here is derived from an EMBL/GenBank/DDBJ whole genome shotgun (WGS) entry which is preliminary data.</text>
</comment>
<evidence type="ECO:0000313" key="7">
    <source>
        <dbReference type="EMBL" id="OOP72122.1"/>
    </source>
</evidence>
<keyword evidence="3" id="KW-0238">DNA-binding</keyword>
<name>A0A1S9N3V8_CLOBE</name>
<evidence type="ECO:0000256" key="5">
    <source>
        <dbReference type="SAM" id="MobiDB-lite"/>
    </source>
</evidence>
<dbReference type="EMBL" id="MWMH01000006">
    <property type="protein sequence ID" value="OOP72122.1"/>
    <property type="molecule type" value="Genomic_DNA"/>
</dbReference>
<gene>
    <name evidence="7" type="ORF">CBEIBR21_17875</name>
</gene>
<dbReference type="SUPFAM" id="SSF116734">
    <property type="entry name" value="DNA methylase specificity domain"/>
    <property type="match status" value="2"/>
</dbReference>
<dbReference type="Proteomes" id="UP000190959">
    <property type="component" value="Unassembled WGS sequence"/>
</dbReference>
<dbReference type="InterPro" id="IPR000055">
    <property type="entry name" value="Restrct_endonuc_typeI_TRD"/>
</dbReference>
<comment type="similarity">
    <text evidence="1">Belongs to the type-I restriction system S methylase family.</text>
</comment>
<dbReference type="Gene3D" id="1.10.287.1120">
    <property type="entry name" value="Bipartite methylase S protein"/>
    <property type="match status" value="1"/>
</dbReference>
<proteinExistence type="inferred from homology"/>